<dbReference type="RefSeq" id="WP_194812741.1">
    <property type="nucleotide sequence ID" value="NZ_CP063056.1"/>
</dbReference>
<evidence type="ECO:0000313" key="8">
    <source>
        <dbReference type="EMBL" id="QPB43167.1"/>
    </source>
</evidence>
<dbReference type="GO" id="GO:0008831">
    <property type="term" value="F:dTDP-4-dehydrorhamnose reductase activity"/>
    <property type="evidence" value="ECO:0007669"/>
    <property type="project" value="UniProtKB-EC"/>
</dbReference>
<organism evidence="8 9">
    <name type="scientific">Rodentibacter haemolyticus</name>
    <dbReference type="NCBI Taxonomy" id="2778911"/>
    <lineage>
        <taxon>Bacteria</taxon>
        <taxon>Pseudomonadati</taxon>
        <taxon>Pseudomonadota</taxon>
        <taxon>Gammaproteobacteria</taxon>
        <taxon>Pasteurellales</taxon>
        <taxon>Pasteurellaceae</taxon>
        <taxon>Rodentibacter</taxon>
    </lineage>
</organism>
<proteinExistence type="inferred from homology"/>
<dbReference type="EC" id="1.1.1.133" evidence="3 6"/>
<comment type="catalytic activity">
    <reaction evidence="5 6">
        <text>dTDP-beta-L-rhamnose + NADP(+) = dTDP-4-dehydro-beta-L-rhamnose + NADPH + H(+)</text>
        <dbReference type="Rhea" id="RHEA:21796"/>
        <dbReference type="ChEBI" id="CHEBI:15378"/>
        <dbReference type="ChEBI" id="CHEBI:57510"/>
        <dbReference type="ChEBI" id="CHEBI:57783"/>
        <dbReference type="ChEBI" id="CHEBI:58349"/>
        <dbReference type="ChEBI" id="CHEBI:62830"/>
        <dbReference type="EC" id="1.1.1.133"/>
    </reaction>
</comment>
<evidence type="ECO:0000256" key="3">
    <source>
        <dbReference type="ARBA" id="ARBA00012929"/>
    </source>
</evidence>
<keyword evidence="6" id="KW-0521">NADP</keyword>
<comment type="function">
    <text evidence="6">Catalyzes the reduction of dTDP-6-deoxy-L-lyxo-4-hexulose to yield dTDP-L-rhamnose.</text>
</comment>
<keyword evidence="6 8" id="KW-0560">Oxidoreductase</keyword>
<accession>A0ABX6UYH2</accession>
<dbReference type="SUPFAM" id="SSF51735">
    <property type="entry name" value="NAD(P)-binding Rossmann-fold domains"/>
    <property type="match status" value="1"/>
</dbReference>
<dbReference type="InterPro" id="IPR036291">
    <property type="entry name" value="NAD(P)-bd_dom_sf"/>
</dbReference>
<dbReference type="CDD" id="cd05254">
    <property type="entry name" value="dTDP_HR_like_SDR_e"/>
    <property type="match status" value="1"/>
</dbReference>
<dbReference type="Gene3D" id="3.40.50.720">
    <property type="entry name" value="NAD(P)-binding Rossmann-like Domain"/>
    <property type="match status" value="1"/>
</dbReference>
<evidence type="ECO:0000259" key="7">
    <source>
        <dbReference type="Pfam" id="PF04321"/>
    </source>
</evidence>
<dbReference type="InterPro" id="IPR005913">
    <property type="entry name" value="dTDP_dehydrorham_reduct"/>
</dbReference>
<dbReference type="InterPro" id="IPR029903">
    <property type="entry name" value="RmlD-like-bd"/>
</dbReference>
<protein>
    <recommendedName>
        <fullName evidence="4 6">dTDP-4-dehydrorhamnose reductase</fullName>
        <ecNumber evidence="3 6">1.1.1.133</ecNumber>
    </recommendedName>
</protein>
<comment type="pathway">
    <text evidence="1 6">Carbohydrate biosynthesis; dTDP-L-rhamnose biosynthesis.</text>
</comment>
<dbReference type="Gene3D" id="3.90.25.10">
    <property type="entry name" value="UDP-galactose 4-epimerase, domain 1"/>
    <property type="match status" value="1"/>
</dbReference>
<dbReference type="PANTHER" id="PTHR10491">
    <property type="entry name" value="DTDP-4-DEHYDRORHAMNOSE REDUCTASE"/>
    <property type="match status" value="1"/>
</dbReference>
<evidence type="ECO:0000256" key="4">
    <source>
        <dbReference type="ARBA" id="ARBA00017099"/>
    </source>
</evidence>
<comment type="cofactor">
    <cofactor evidence="6">
        <name>Mg(2+)</name>
        <dbReference type="ChEBI" id="CHEBI:18420"/>
    </cofactor>
    <text evidence="6">Binds 1 Mg(2+) ion per monomer.</text>
</comment>
<evidence type="ECO:0000256" key="5">
    <source>
        <dbReference type="ARBA" id="ARBA00048200"/>
    </source>
</evidence>
<dbReference type="Proteomes" id="UP000663069">
    <property type="component" value="Chromosome"/>
</dbReference>
<evidence type="ECO:0000256" key="6">
    <source>
        <dbReference type="RuleBase" id="RU364082"/>
    </source>
</evidence>
<evidence type="ECO:0000256" key="1">
    <source>
        <dbReference type="ARBA" id="ARBA00004781"/>
    </source>
</evidence>
<reference evidence="8 9" key="1">
    <citation type="submission" date="2020-10" db="EMBL/GenBank/DDBJ databases">
        <title>Genome Sequencing of Rodentibacter spp. strain DSM111151.</title>
        <authorList>
            <person name="Benga L."/>
            <person name="Lautwein T."/>
        </authorList>
    </citation>
    <scope>NUCLEOTIDE SEQUENCE [LARGE SCALE GENOMIC DNA]</scope>
    <source>
        <strain evidence="8 9">DSM 111151</strain>
    </source>
</reference>
<name>A0ABX6UYH2_9PAST</name>
<evidence type="ECO:0000256" key="2">
    <source>
        <dbReference type="ARBA" id="ARBA00010944"/>
    </source>
</evidence>
<evidence type="ECO:0000313" key="9">
    <source>
        <dbReference type="Proteomes" id="UP000663069"/>
    </source>
</evidence>
<keyword evidence="9" id="KW-1185">Reference proteome</keyword>
<dbReference type="EMBL" id="CP063056">
    <property type="protein sequence ID" value="QPB43167.1"/>
    <property type="molecule type" value="Genomic_DNA"/>
</dbReference>
<dbReference type="PANTHER" id="PTHR10491:SF4">
    <property type="entry name" value="METHIONINE ADENOSYLTRANSFERASE 2 SUBUNIT BETA"/>
    <property type="match status" value="1"/>
</dbReference>
<dbReference type="NCBIfam" id="TIGR01214">
    <property type="entry name" value="rmlD"/>
    <property type="match status" value="1"/>
</dbReference>
<dbReference type="Pfam" id="PF04321">
    <property type="entry name" value="RmlD_sub_bind"/>
    <property type="match status" value="1"/>
</dbReference>
<sequence>MAKFLITGAKGQVGHCLAQQLRGKHEVLAVDRDQLDITNAEAVFGCVEQFQPDVIINAAAHTAVDKAETEIELSTAINVEGTLNLAQASHKVGSLFLHISTDYVFDGQAEQGYRYFESDPTNPQGVYGKTKLQGEQVALAENAKTIVLRTAWVFGEHGNNFVKTMLRLAKTRDSLGVVADQFGAPTYAGDIAFVLITIAEKWLANETTEYGIYHFTGQPYVSWYDFANAIFTEAVLQKVIEKAPLVTPIDTADYPTPAKRPANSCLSVDKIQRNFGISAGNWQQALKNIRAYSE</sequence>
<comment type="similarity">
    <text evidence="2 6">Belongs to the dTDP-4-dehydrorhamnose reductase family.</text>
</comment>
<gene>
    <name evidence="8" type="primary">rfbD</name>
    <name evidence="8" type="ORF">IHV77_03420</name>
</gene>
<feature type="domain" description="RmlD-like substrate binding" evidence="7">
    <location>
        <begin position="3"/>
        <end position="289"/>
    </location>
</feature>